<comment type="caution">
    <text evidence="2">The sequence shown here is derived from an EMBL/GenBank/DDBJ whole genome shotgun (WGS) entry which is preliminary data.</text>
</comment>
<gene>
    <name evidence="2" type="ORF">BZJ21_08670</name>
</gene>
<dbReference type="Pfam" id="PF13532">
    <property type="entry name" value="2OG-FeII_Oxy_2"/>
    <property type="match status" value="1"/>
</dbReference>
<dbReference type="Gene3D" id="2.60.120.590">
    <property type="entry name" value="Alpha-ketoglutarate-dependent dioxygenase AlkB-like"/>
    <property type="match status" value="1"/>
</dbReference>
<proteinExistence type="predicted"/>
<dbReference type="PANTHER" id="PTHR31212">
    <property type="entry name" value="ALPHA-KETOGLUTARATE-DEPENDENT DIOXYGENASE ALKB HOMOLOG 3"/>
    <property type="match status" value="1"/>
</dbReference>
<evidence type="ECO:0000313" key="3">
    <source>
        <dbReference type="Proteomes" id="UP000189431"/>
    </source>
</evidence>
<dbReference type="InterPro" id="IPR037151">
    <property type="entry name" value="AlkB-like_sf"/>
</dbReference>
<dbReference type="PROSITE" id="PS51471">
    <property type="entry name" value="FE2OG_OXY"/>
    <property type="match status" value="1"/>
</dbReference>
<name>A0ABX3KQC9_SALCS</name>
<protein>
    <submittedName>
        <fullName evidence="2">Alpha-ketoglutarate-dependent dioxygenase AlkB</fullName>
    </submittedName>
</protein>
<dbReference type="RefSeq" id="WP_051109683.1">
    <property type="nucleotide sequence ID" value="NZ_MUFR01000020.1"/>
</dbReference>
<keyword evidence="2" id="KW-0223">Dioxygenase</keyword>
<dbReference type="GO" id="GO:0051213">
    <property type="term" value="F:dioxygenase activity"/>
    <property type="evidence" value="ECO:0007669"/>
    <property type="project" value="UniProtKB-KW"/>
</dbReference>
<dbReference type="PANTHER" id="PTHR31212:SF4">
    <property type="entry name" value="ALPHA-KETOGLUTARATE-DEPENDENT DIOXYGENASE ALKB HOMOLOG 3"/>
    <property type="match status" value="1"/>
</dbReference>
<keyword evidence="2" id="KW-0560">Oxidoreductase</keyword>
<dbReference type="EMBL" id="MUFR01000020">
    <property type="protein sequence ID" value="OOF33915.1"/>
    <property type="molecule type" value="Genomic_DNA"/>
</dbReference>
<keyword evidence="3" id="KW-1185">Reference proteome</keyword>
<dbReference type="Proteomes" id="UP000189431">
    <property type="component" value="Unassembled WGS sequence"/>
</dbReference>
<dbReference type="InterPro" id="IPR005123">
    <property type="entry name" value="Oxoglu/Fe-dep_dioxygenase_dom"/>
</dbReference>
<organism evidence="2 3">
    <name type="scientific">Salinivibrio costicola subsp. alcaliphilus</name>
    <dbReference type="NCBI Taxonomy" id="272773"/>
    <lineage>
        <taxon>Bacteria</taxon>
        <taxon>Pseudomonadati</taxon>
        <taxon>Pseudomonadota</taxon>
        <taxon>Gammaproteobacteria</taxon>
        <taxon>Vibrionales</taxon>
        <taxon>Vibrionaceae</taxon>
        <taxon>Salinivibrio</taxon>
    </lineage>
</organism>
<accession>A0ABX3KQC9</accession>
<dbReference type="InterPro" id="IPR027450">
    <property type="entry name" value="AlkB-like"/>
</dbReference>
<feature type="domain" description="Fe2OG dioxygenase" evidence="1">
    <location>
        <begin position="87"/>
        <end position="185"/>
    </location>
</feature>
<sequence length="189" mass="21953">MPQADVYWSPNWLASNQADAFFTSLREQAAWQQLPISMFGRTVMQPRLLAWYGDHAYTYSGLTLSPRPWTPELLDLKARVEAATHARFNTVLLNLYRDGSDYMGWHRDDELELGRQPTIASVSLGASRRFLFRHPKRQLKREFLLDHGSLLVMAGETQTHWQHSVPKTQKPLGERINLTFRWLNSEEAK</sequence>
<evidence type="ECO:0000259" key="1">
    <source>
        <dbReference type="PROSITE" id="PS51471"/>
    </source>
</evidence>
<dbReference type="InterPro" id="IPR032854">
    <property type="entry name" value="ALKBH3"/>
</dbReference>
<evidence type="ECO:0000313" key="2">
    <source>
        <dbReference type="EMBL" id="OOF33915.1"/>
    </source>
</evidence>
<dbReference type="SUPFAM" id="SSF51197">
    <property type="entry name" value="Clavaminate synthase-like"/>
    <property type="match status" value="1"/>
</dbReference>
<reference evidence="3" key="1">
    <citation type="submission" date="2017-01" db="EMBL/GenBank/DDBJ databases">
        <title>Draft genome of the species Salinivibrio costicola subsp. alcaliphilus.</title>
        <authorList>
            <person name="Lopez-Hermoso C."/>
            <person name="De La Haba R."/>
            <person name="Sanchez-Porro C."/>
            <person name="Ventosa A."/>
        </authorList>
    </citation>
    <scope>NUCLEOTIDE SEQUENCE [LARGE SCALE GENOMIC DNA]</scope>
    <source>
        <strain evidence="3">CBH448</strain>
    </source>
</reference>